<dbReference type="eggNOG" id="COG2030">
    <property type="taxonomic scope" value="Bacteria"/>
</dbReference>
<keyword evidence="5" id="KW-1185">Reference proteome</keyword>
<dbReference type="Pfam" id="PF01575">
    <property type="entry name" value="MaoC_dehydratas"/>
    <property type="match status" value="1"/>
</dbReference>
<dbReference type="OrthoDB" id="9801735at2"/>
<evidence type="ECO:0000313" key="4">
    <source>
        <dbReference type="EMBL" id="GAB19626.1"/>
    </source>
</evidence>
<gene>
    <name evidence="4" type="ORF">GOEFS_092_00510</name>
</gene>
<dbReference type="Proteomes" id="UP000035034">
    <property type="component" value="Unassembled WGS sequence"/>
</dbReference>
<name>H0R3H5_9ACTN</name>
<organism evidence="4 5">
    <name type="scientific">Gordonia effusa NBRC 100432</name>
    <dbReference type="NCBI Taxonomy" id="1077974"/>
    <lineage>
        <taxon>Bacteria</taxon>
        <taxon>Bacillati</taxon>
        <taxon>Actinomycetota</taxon>
        <taxon>Actinomycetes</taxon>
        <taxon>Mycobacteriales</taxon>
        <taxon>Gordoniaceae</taxon>
        <taxon>Gordonia</taxon>
    </lineage>
</organism>
<dbReference type="InterPro" id="IPR002539">
    <property type="entry name" value="MaoC-like_dom"/>
</dbReference>
<dbReference type="CDD" id="cd03450">
    <property type="entry name" value="NodN"/>
    <property type="match status" value="1"/>
</dbReference>
<evidence type="ECO:0000259" key="3">
    <source>
        <dbReference type="Pfam" id="PF01575"/>
    </source>
</evidence>
<evidence type="ECO:0000256" key="1">
    <source>
        <dbReference type="ARBA" id="ARBA00005254"/>
    </source>
</evidence>
<comment type="similarity">
    <text evidence="1">Belongs to the enoyl-CoA hydratase/isomerase family.</text>
</comment>
<keyword evidence="2" id="KW-1133">Transmembrane helix</keyword>
<dbReference type="STRING" id="1077974.GOEFS_092_00510"/>
<dbReference type="PANTHER" id="PTHR42993">
    <property type="entry name" value="MAOC-LIKE DEHYDRATASE DOMAIN-CONTAINING PROTEIN"/>
    <property type="match status" value="1"/>
</dbReference>
<protein>
    <submittedName>
        <fullName evidence="4">Putative 3-hydroxyacyl-thioester dehydratase</fullName>
    </submittedName>
</protein>
<proteinExistence type="inferred from homology"/>
<dbReference type="RefSeq" id="WP_007318961.1">
    <property type="nucleotide sequence ID" value="NZ_BAEH01000092.1"/>
</dbReference>
<feature type="domain" description="MaoC-like" evidence="3">
    <location>
        <begin position="13"/>
        <end position="132"/>
    </location>
</feature>
<dbReference type="EMBL" id="BAEH01000092">
    <property type="protein sequence ID" value="GAB19626.1"/>
    <property type="molecule type" value="Genomic_DNA"/>
</dbReference>
<reference evidence="4 5" key="1">
    <citation type="submission" date="2011-12" db="EMBL/GenBank/DDBJ databases">
        <title>Whole genome shotgun sequence of Gordonia effusa NBRC 100432.</title>
        <authorList>
            <person name="Yoshida I."/>
            <person name="Takarada H."/>
            <person name="Hosoyama A."/>
            <person name="Tsuchikane K."/>
            <person name="Katsumata H."/>
            <person name="Yamazaki S."/>
            <person name="Fujita N."/>
        </authorList>
    </citation>
    <scope>NUCLEOTIDE SEQUENCE [LARGE SCALE GENOMIC DNA]</scope>
    <source>
        <strain evidence="4 5">NBRC 100432</strain>
    </source>
</reference>
<dbReference type="PANTHER" id="PTHR42993:SF1">
    <property type="entry name" value="MAOC-LIKE DEHYDRATASE DOMAIN-CONTAINING PROTEIN"/>
    <property type="match status" value="1"/>
</dbReference>
<accession>H0R3H5</accession>
<dbReference type="Gene3D" id="3.10.129.10">
    <property type="entry name" value="Hotdog Thioesterase"/>
    <property type="match status" value="1"/>
</dbReference>
<dbReference type="SUPFAM" id="SSF54637">
    <property type="entry name" value="Thioesterase/thiol ester dehydrase-isomerase"/>
    <property type="match status" value="1"/>
</dbReference>
<feature type="transmembrane region" description="Helical" evidence="2">
    <location>
        <begin position="65"/>
        <end position="86"/>
    </location>
</feature>
<dbReference type="InterPro" id="IPR029069">
    <property type="entry name" value="HotDog_dom_sf"/>
</dbReference>
<comment type="caution">
    <text evidence="4">The sequence shown here is derived from an EMBL/GenBank/DDBJ whole genome shotgun (WGS) entry which is preliminary data.</text>
</comment>
<sequence length="151" mass="15761">MTRAFTSLDEIRDAIGEEIGPSEPLTITQDRINAFADATGDHQWIHIDAERAAAGPFGTTIAHGYLTLSLIPLLGAGLFSLGFGGAKINYGSNKVRFPSPVPVDSVLRATATFTDLTESSAGAVLTVKYVVTADGATKPACVAETLVVLTP</sequence>
<evidence type="ECO:0000256" key="2">
    <source>
        <dbReference type="SAM" id="Phobius"/>
    </source>
</evidence>
<evidence type="ECO:0000313" key="5">
    <source>
        <dbReference type="Proteomes" id="UP000035034"/>
    </source>
</evidence>
<dbReference type="AlphaFoldDB" id="H0R3H5"/>
<keyword evidence="2" id="KW-0472">Membrane</keyword>
<keyword evidence="2" id="KW-0812">Transmembrane</keyword>
<dbReference type="InterPro" id="IPR039375">
    <property type="entry name" value="NodN-like"/>
</dbReference>